<proteinExistence type="predicted"/>
<sequence>MVRSKIRLLSFTAFILLVVFFIFLGYFFIVKNFGIKEQIGGVFLLGVGVYVIYFYLKLTPIIEVSNSTVSVLNFFKRERYLTSEIKQVRLKQVRGYEGMVIEFSKGFYRWTFYR</sequence>
<dbReference type="EMBL" id="SNYH01000001">
    <property type="protein sequence ID" value="TDQ30268.1"/>
    <property type="molecule type" value="Genomic_DNA"/>
</dbReference>
<keyword evidence="1" id="KW-0812">Transmembrane</keyword>
<evidence type="ECO:0000256" key="1">
    <source>
        <dbReference type="SAM" id="Phobius"/>
    </source>
</evidence>
<gene>
    <name evidence="2" type="ORF">DFQ07_0608</name>
</gene>
<organism evidence="2 3">
    <name type="scientific">Tenacibaculum caenipelagi</name>
    <dbReference type="NCBI Taxonomy" id="1325435"/>
    <lineage>
        <taxon>Bacteria</taxon>
        <taxon>Pseudomonadati</taxon>
        <taxon>Bacteroidota</taxon>
        <taxon>Flavobacteriia</taxon>
        <taxon>Flavobacteriales</taxon>
        <taxon>Flavobacteriaceae</taxon>
        <taxon>Tenacibaculum</taxon>
    </lineage>
</organism>
<keyword evidence="3" id="KW-1185">Reference proteome</keyword>
<protein>
    <submittedName>
        <fullName evidence="2">Uncharacterized protein</fullName>
    </submittedName>
</protein>
<keyword evidence="1" id="KW-1133">Transmembrane helix</keyword>
<feature type="transmembrane region" description="Helical" evidence="1">
    <location>
        <begin position="6"/>
        <end position="27"/>
    </location>
</feature>
<name>A0A4R6TL39_9FLAO</name>
<dbReference type="AlphaFoldDB" id="A0A4R6TL39"/>
<evidence type="ECO:0000313" key="3">
    <source>
        <dbReference type="Proteomes" id="UP000295390"/>
    </source>
</evidence>
<comment type="caution">
    <text evidence="2">The sequence shown here is derived from an EMBL/GenBank/DDBJ whole genome shotgun (WGS) entry which is preliminary data.</text>
</comment>
<keyword evidence="1" id="KW-0472">Membrane</keyword>
<dbReference type="Proteomes" id="UP000295390">
    <property type="component" value="Unassembled WGS sequence"/>
</dbReference>
<evidence type="ECO:0000313" key="2">
    <source>
        <dbReference type="EMBL" id="TDQ30268.1"/>
    </source>
</evidence>
<accession>A0A4R6TL39</accession>
<feature type="transmembrane region" description="Helical" evidence="1">
    <location>
        <begin position="39"/>
        <end position="56"/>
    </location>
</feature>
<reference evidence="2 3" key="1">
    <citation type="submission" date="2019-03" db="EMBL/GenBank/DDBJ databases">
        <title>Genomic Encyclopedia of Type Strains, Phase III (KMG-III): the genomes of soil and plant-associated and newly described type strains.</title>
        <authorList>
            <person name="Whitman W."/>
        </authorList>
    </citation>
    <scope>NUCLEOTIDE SEQUENCE [LARGE SCALE GENOMIC DNA]</scope>
    <source>
        <strain evidence="2 3">CECT 8283</strain>
    </source>
</reference>